<organism evidence="3 4">
    <name type="scientific">Paraconexibacter algicola</name>
    <dbReference type="NCBI Taxonomy" id="2133960"/>
    <lineage>
        <taxon>Bacteria</taxon>
        <taxon>Bacillati</taxon>
        <taxon>Actinomycetota</taxon>
        <taxon>Thermoleophilia</taxon>
        <taxon>Solirubrobacterales</taxon>
        <taxon>Paraconexibacteraceae</taxon>
        <taxon>Paraconexibacter</taxon>
    </lineage>
</organism>
<dbReference type="EMBL" id="PYYB01000001">
    <property type="protein sequence ID" value="PTL59425.1"/>
    <property type="molecule type" value="Genomic_DNA"/>
</dbReference>
<accession>A0A2T4UJN0</accession>
<reference evidence="3 4" key="1">
    <citation type="submission" date="2018-03" db="EMBL/GenBank/DDBJ databases">
        <title>Aquarubrobacter algicola gen. nov., sp. nov., a novel actinobacterium isolated from shallow eutrophic lake during the end of cyanobacterial harmful algal blooms.</title>
        <authorList>
            <person name="Chun S.J."/>
        </authorList>
    </citation>
    <scope>NUCLEOTIDE SEQUENCE [LARGE SCALE GENOMIC DNA]</scope>
    <source>
        <strain evidence="3 4">Seoho-28</strain>
    </source>
</reference>
<dbReference type="AlphaFoldDB" id="A0A2T4UJN0"/>
<comment type="caution">
    <text evidence="3">The sequence shown here is derived from an EMBL/GenBank/DDBJ whole genome shotgun (WGS) entry which is preliminary data.</text>
</comment>
<evidence type="ECO:0000259" key="1">
    <source>
        <dbReference type="Pfam" id="PF13556"/>
    </source>
</evidence>
<dbReference type="OrthoDB" id="33973at2"/>
<evidence type="ECO:0000313" key="4">
    <source>
        <dbReference type="Proteomes" id="UP000240739"/>
    </source>
</evidence>
<dbReference type="InterPro" id="IPR025751">
    <property type="entry name" value="RsbRD_N_dom"/>
</dbReference>
<dbReference type="InterPro" id="IPR042070">
    <property type="entry name" value="PucR_C-HTH_sf"/>
</dbReference>
<evidence type="ECO:0000259" key="2">
    <source>
        <dbReference type="Pfam" id="PF14361"/>
    </source>
</evidence>
<dbReference type="Pfam" id="PF13556">
    <property type="entry name" value="HTH_30"/>
    <property type="match status" value="1"/>
</dbReference>
<dbReference type="PANTHER" id="PTHR33744">
    <property type="entry name" value="CARBOHYDRATE DIACID REGULATOR"/>
    <property type="match status" value="1"/>
</dbReference>
<keyword evidence="4" id="KW-1185">Reference proteome</keyword>
<evidence type="ECO:0000313" key="3">
    <source>
        <dbReference type="EMBL" id="PTL59425.1"/>
    </source>
</evidence>
<dbReference type="Proteomes" id="UP000240739">
    <property type="component" value="Unassembled WGS sequence"/>
</dbReference>
<dbReference type="RefSeq" id="WP_107568045.1">
    <property type="nucleotide sequence ID" value="NZ_PYYB01000001.1"/>
</dbReference>
<sequence>MTDTRSLEPSPDAVRRMVEVLAPRLPGVAARTAERAVAEIPEYGVLDVAEVLEGIQRDLGLAVAALLEARTFTPQDRETMSLIGDTRAVQRLPLEGMLRVYRMTVDEIFRELWAAAEIGELQPFEVLQLTSRVWSYAGPLMDLATAAYRARELELALADSDRRTGLVHELLLSPSAAPASVAAAIGLDPLREVLAFRARTTTPDGPAALLSALKLPGVLDGGIAVPYEGDVIGLAPRRPTLPDAPGVVVGLGPVGPLAALPSSFALATRTVETAAAFGLHGVLTLDRVPLHAMTRAEAELAGLLHARCVRPVLDAPEVLDTVRAFLAHELAAEATADALAVHANTVRNRLHRYEALTGLSLRRLDDLVQLRLALLHQELTGAP</sequence>
<protein>
    <submittedName>
        <fullName evidence="3">Uncharacterized protein</fullName>
    </submittedName>
</protein>
<dbReference type="InterPro" id="IPR025736">
    <property type="entry name" value="PucR_C-HTH_dom"/>
</dbReference>
<feature type="domain" description="PucR C-terminal helix-turn-helix" evidence="1">
    <location>
        <begin position="319"/>
        <end position="375"/>
    </location>
</feature>
<proteinExistence type="predicted"/>
<dbReference type="InterPro" id="IPR051448">
    <property type="entry name" value="CdaR-like_regulators"/>
</dbReference>
<dbReference type="PANTHER" id="PTHR33744:SF15">
    <property type="entry name" value="CARBOHYDRATE DIACID REGULATOR"/>
    <property type="match status" value="1"/>
</dbReference>
<dbReference type="Gene3D" id="1.10.10.2840">
    <property type="entry name" value="PucR C-terminal helix-turn-helix domain"/>
    <property type="match status" value="1"/>
</dbReference>
<dbReference type="Pfam" id="PF14361">
    <property type="entry name" value="RsbRD_N"/>
    <property type="match status" value="1"/>
</dbReference>
<name>A0A2T4UJN0_9ACTN</name>
<gene>
    <name evidence="3" type="ORF">C7Y72_07060</name>
</gene>
<feature type="domain" description="RsbT co-antagonist protein RsbRD N-terminal" evidence="2">
    <location>
        <begin position="26"/>
        <end position="163"/>
    </location>
</feature>